<feature type="region of interest" description="Disordered" evidence="1">
    <location>
        <begin position="1242"/>
        <end position="1275"/>
    </location>
</feature>
<feature type="compositionally biased region" description="Acidic residues" evidence="1">
    <location>
        <begin position="1143"/>
        <end position="1173"/>
    </location>
</feature>
<sequence length="1306" mass="126250">MAWPGSLPRDRVLPKLTKLFKQSAAPVVLVVYAGPSDERGNWRLSGGPPGPGAGSAGPSMGPLGRSSLGPGAGGSGPSSPCGAGSGSWAVAAAAALGGGASTGGGTAFPGASGGSGSAAAAGVPSAVVSFREVSMLWQRHRKHSQRLVLLLDCANSGYWVSALRILSKAEQLELSLGVQAADCAAPAVQPWQLAYQPGIFLQLFLQANKWRREPRRNGGPQGAQQGPGQAQQPAASASASPPPAGAGNNGGNGNGANGREPWLPGMLPSFYATCLSDSLVDYAVPLRFFNCQAALAAVQGNPIEQMAAADAAADAAEDASLSAGGGGGGVVRASSVLAAAEAAARATRGPRGQGQGQGQAVPRSSDSLAEGSDLGQGDDSAHGAPSLPDGARRRFSSLADYFSPGPGTGPGGGPTSPGGPGSMRPPLAHPSQRAASMGATTNLLMHGGRTAPGAGAGPGAGGFGPGTSSGGGSGPMGALLGAVGPGGVQPNMSTPQAPVWGHLGMGVASAGCSEAGQRYPTMPGVEPQAGPSSSTPDPLYPHTSASGPRSDLPPNDSLSMARGLGLGLHATAGHTASAGPSFRSPPSGGDHSGPGGAHHGTAVRPVELEVGPDGALDSEADSPSGIEALSVQHSARSDTAAVAWGRRSTRADREGLLMVDERMGGVTSSFTEGPPGPGGFVNQLVGALTEVATERRLWGRRLPLGGDETMDTLMQDADLDRAASNASLPSFMLPRDLNPTSEPDPAAGGLSAATSILLTSANLPSLGGPPPPGGHGHPPSRSFTAGGAGAAAGPAVGVGAGGPVLSVRLSGGGLDPRQSVGTPRQVRFYLGRGGEAGLGVGASRLMMSSTIDRAAPGFGAVSSGAGSGIGGGGGGGLASMTPTSMSLLGESTEADVAAAAAALTAAAAAFAAAEAHAATLLGRSAAAGGGAGGSAGGAAAAGGDGGGLGLLDSAMALLLRQHLDGGAASPGGGGGRGGSGSGVNTPGGGGGMAVSVALGGRDLDSPLPSASPCLSPMASGTWDRRCYVRPPAAAAGSGSLLKQHVSIADSMDLDALGTPLPRRPGRFEMAGSESSSFVFGDDQERFDMLRILREQGLGGEDDEEEGGEEGGLQQAHGLALAAALQARLAAAAEGRGGGGGGEEGGEEEGGPYGGDEVEEGDWPEEPGGGEEGDGERGRGGGGAGAGEEDWGCALLTMGDAGPGSIAGMDMTSACSGLGLGLAGHGPGPAGPEVHMLSMEVPGLHGPASRGGSSGQAAVGAPQGAGTEQGQGLGGVSAAAAVGAGLEAPGEQEGAVVGEADVRLDVA</sequence>
<feature type="compositionally biased region" description="Low complexity" evidence="1">
    <location>
        <begin position="567"/>
        <end position="576"/>
    </location>
</feature>
<feature type="region of interest" description="Disordered" evidence="1">
    <location>
        <begin position="38"/>
        <end position="80"/>
    </location>
</feature>
<feature type="region of interest" description="Disordered" evidence="1">
    <location>
        <begin position="1133"/>
        <end position="1189"/>
    </location>
</feature>
<feature type="region of interest" description="Disordered" evidence="1">
    <location>
        <begin position="213"/>
        <end position="260"/>
    </location>
</feature>
<feature type="region of interest" description="Disordered" evidence="1">
    <location>
        <begin position="344"/>
        <end position="434"/>
    </location>
</feature>
<feature type="region of interest" description="Disordered" evidence="1">
    <location>
        <begin position="967"/>
        <end position="988"/>
    </location>
</feature>
<evidence type="ECO:0000256" key="1">
    <source>
        <dbReference type="SAM" id="MobiDB-lite"/>
    </source>
</evidence>
<protein>
    <submittedName>
        <fullName evidence="2">Uncharacterized protein</fullName>
    </submittedName>
</protein>
<name>A0A836BRM4_9CHLO</name>
<feature type="compositionally biased region" description="Low complexity" evidence="1">
    <location>
        <begin position="1245"/>
        <end position="1265"/>
    </location>
</feature>
<comment type="caution">
    <text evidence="2">The sequence shown here is derived from an EMBL/GenBank/DDBJ whole genome shotgun (WGS) entry which is preliminary data.</text>
</comment>
<feature type="compositionally biased region" description="Low complexity" evidence="1">
    <location>
        <begin position="222"/>
        <end position="239"/>
    </location>
</feature>
<feature type="compositionally biased region" description="Low complexity" evidence="1">
    <location>
        <begin position="56"/>
        <end position="69"/>
    </location>
</feature>
<keyword evidence="3" id="KW-1185">Reference proteome</keyword>
<feature type="region of interest" description="Disordered" evidence="1">
    <location>
        <begin position="447"/>
        <end position="476"/>
    </location>
</feature>
<feature type="compositionally biased region" description="Gly residues" evidence="1">
    <location>
        <begin position="968"/>
        <end position="988"/>
    </location>
</feature>
<dbReference type="EMBL" id="JAEHOE010000138">
    <property type="protein sequence ID" value="KAG2484989.1"/>
    <property type="molecule type" value="Genomic_DNA"/>
</dbReference>
<evidence type="ECO:0000313" key="3">
    <source>
        <dbReference type="Proteomes" id="UP000612055"/>
    </source>
</evidence>
<evidence type="ECO:0000313" key="2">
    <source>
        <dbReference type="EMBL" id="KAG2484989.1"/>
    </source>
</evidence>
<feature type="region of interest" description="Disordered" evidence="1">
    <location>
        <begin position="761"/>
        <end position="789"/>
    </location>
</feature>
<gene>
    <name evidence="2" type="ORF">HYH03_016282</name>
</gene>
<proteinExistence type="predicted"/>
<feature type="compositionally biased region" description="Gly residues" evidence="1">
    <location>
        <begin position="454"/>
        <end position="475"/>
    </location>
</feature>
<feature type="region of interest" description="Disordered" evidence="1">
    <location>
        <begin position="517"/>
        <end position="601"/>
    </location>
</feature>
<reference evidence="2" key="1">
    <citation type="journal article" date="2020" name="bioRxiv">
        <title>Comparative genomics of Chlamydomonas.</title>
        <authorList>
            <person name="Craig R.J."/>
            <person name="Hasan A.R."/>
            <person name="Ness R.W."/>
            <person name="Keightley P.D."/>
        </authorList>
    </citation>
    <scope>NUCLEOTIDE SEQUENCE</scope>
    <source>
        <strain evidence="2">CCAP 11/70</strain>
    </source>
</reference>
<organism evidence="2 3">
    <name type="scientific">Edaphochlamys debaryana</name>
    <dbReference type="NCBI Taxonomy" id="47281"/>
    <lineage>
        <taxon>Eukaryota</taxon>
        <taxon>Viridiplantae</taxon>
        <taxon>Chlorophyta</taxon>
        <taxon>core chlorophytes</taxon>
        <taxon>Chlorophyceae</taxon>
        <taxon>CS clade</taxon>
        <taxon>Chlamydomonadales</taxon>
        <taxon>Chlamydomonadales incertae sedis</taxon>
        <taxon>Edaphochlamys</taxon>
    </lineage>
</organism>
<feature type="compositionally biased region" description="Gly residues" evidence="1">
    <location>
        <begin position="406"/>
        <end position="421"/>
    </location>
</feature>
<dbReference type="OrthoDB" id="549190at2759"/>
<accession>A0A836BRM4</accession>
<feature type="compositionally biased region" description="Gly residues" evidence="1">
    <location>
        <begin position="247"/>
        <end position="256"/>
    </location>
</feature>
<dbReference type="Proteomes" id="UP000612055">
    <property type="component" value="Unassembled WGS sequence"/>
</dbReference>